<dbReference type="Gene3D" id="1.20.1090.10">
    <property type="entry name" value="Dehydroquinate synthase-like - alpha domain"/>
    <property type="match status" value="1"/>
</dbReference>
<dbReference type="SUPFAM" id="SSF56796">
    <property type="entry name" value="Dehydroquinate synthase-like"/>
    <property type="match status" value="1"/>
</dbReference>
<accession>X7ZHP1</accession>
<reference evidence="1" key="1">
    <citation type="submission" date="2014-01" db="EMBL/GenBank/DDBJ databases">
        <authorList>
            <person name="Brown-Elliot B."/>
            <person name="Wallace R."/>
            <person name="Lenaerts A."/>
            <person name="Ordway D."/>
            <person name="DeGroote M.A."/>
            <person name="Parker T."/>
            <person name="Sizemore C."/>
            <person name="Tallon L.J."/>
            <person name="Sadzewicz L.K."/>
            <person name="Sengamalay N."/>
            <person name="Fraser C.M."/>
            <person name="Hine E."/>
            <person name="Shefchek K.A."/>
            <person name="Das S.P."/>
            <person name="Tettelin H."/>
        </authorList>
    </citation>
    <scope>NUCLEOTIDE SEQUENCE [LARGE SCALE GENOMIC DNA]</scope>
    <source>
        <strain evidence="1">4042</strain>
    </source>
</reference>
<protein>
    <submittedName>
        <fullName evidence="1">3-dehydroquinate synthase domain protein</fullName>
        <ecNumber evidence="1">4.2.3.4</ecNumber>
    </submittedName>
</protein>
<dbReference type="PATRIC" id="fig|1299334.3.peg.8026"/>
<sequence>MATRAAVSVGLVFAAELGGWRAPRRRHRRPASQRLDVAGLPVSYDADALPELLQIMAADKKTRAGVLRFVVLDGLAKPGRLEGPDPSLLAAAYAEVGRP</sequence>
<dbReference type="EC" id="4.2.3.4" evidence="1"/>
<name>X7ZHP1_MYCXE</name>
<gene>
    <name evidence="1" type="ORF">I553_10199</name>
</gene>
<dbReference type="GO" id="GO:0003856">
    <property type="term" value="F:3-dehydroquinate synthase activity"/>
    <property type="evidence" value="ECO:0007669"/>
    <property type="project" value="UniProtKB-EC"/>
</dbReference>
<dbReference type="EMBL" id="JAOB01000074">
    <property type="protein sequence ID" value="EUA19097.1"/>
    <property type="molecule type" value="Genomic_DNA"/>
</dbReference>
<comment type="caution">
    <text evidence="1">The sequence shown here is derived from an EMBL/GenBank/DDBJ whole genome shotgun (WGS) entry which is preliminary data.</text>
</comment>
<proteinExistence type="predicted"/>
<keyword evidence="1" id="KW-0456">Lyase</keyword>
<dbReference type="AlphaFoldDB" id="X7ZHP1"/>
<organism evidence="1">
    <name type="scientific">Mycobacterium xenopi 4042</name>
    <dbReference type="NCBI Taxonomy" id="1299334"/>
    <lineage>
        <taxon>Bacteria</taxon>
        <taxon>Bacillati</taxon>
        <taxon>Actinomycetota</taxon>
        <taxon>Actinomycetes</taxon>
        <taxon>Mycobacteriales</taxon>
        <taxon>Mycobacteriaceae</taxon>
        <taxon>Mycobacterium</taxon>
    </lineage>
</organism>
<evidence type="ECO:0000313" key="1">
    <source>
        <dbReference type="EMBL" id="EUA19097.1"/>
    </source>
</evidence>